<dbReference type="Gene3D" id="1.10.10.10">
    <property type="entry name" value="Winged helix-like DNA-binding domain superfamily/Winged helix DNA-binding domain"/>
    <property type="match status" value="1"/>
</dbReference>
<keyword evidence="3 6" id="KW-0238">DNA-binding</keyword>
<dbReference type="PROSITE" id="PS50931">
    <property type="entry name" value="HTH_LYSR"/>
    <property type="match status" value="1"/>
</dbReference>
<keyword evidence="2" id="KW-0805">Transcription regulation</keyword>
<dbReference type="Gene3D" id="3.40.190.10">
    <property type="entry name" value="Periplasmic binding protein-like II"/>
    <property type="match status" value="2"/>
</dbReference>
<dbReference type="RefSeq" id="WP_209906258.1">
    <property type="nucleotide sequence ID" value="NZ_BAAAMI010000019.1"/>
</dbReference>
<evidence type="ECO:0000256" key="2">
    <source>
        <dbReference type="ARBA" id="ARBA00023015"/>
    </source>
</evidence>
<evidence type="ECO:0000313" key="7">
    <source>
        <dbReference type="Proteomes" id="UP000766570"/>
    </source>
</evidence>
<evidence type="ECO:0000256" key="4">
    <source>
        <dbReference type="ARBA" id="ARBA00023163"/>
    </source>
</evidence>
<proteinExistence type="inferred from homology"/>
<feature type="domain" description="HTH lysR-type" evidence="5">
    <location>
        <begin position="5"/>
        <end position="63"/>
    </location>
</feature>
<dbReference type="PANTHER" id="PTHR30346:SF0">
    <property type="entry name" value="HCA OPERON TRANSCRIPTIONAL ACTIVATOR HCAR"/>
    <property type="match status" value="1"/>
</dbReference>
<dbReference type="Pfam" id="PF00126">
    <property type="entry name" value="HTH_1"/>
    <property type="match status" value="1"/>
</dbReference>
<dbReference type="PANTHER" id="PTHR30346">
    <property type="entry name" value="TRANSCRIPTIONAL DUAL REGULATOR HCAR-RELATED"/>
    <property type="match status" value="1"/>
</dbReference>
<evidence type="ECO:0000256" key="3">
    <source>
        <dbReference type="ARBA" id="ARBA00023125"/>
    </source>
</evidence>
<comment type="similarity">
    <text evidence="1">Belongs to the LysR transcriptional regulatory family.</text>
</comment>
<dbReference type="EMBL" id="JAGIOE010000001">
    <property type="protein sequence ID" value="MBP2373021.1"/>
    <property type="molecule type" value="Genomic_DNA"/>
</dbReference>
<reference evidence="6 7" key="1">
    <citation type="submission" date="2021-03" db="EMBL/GenBank/DDBJ databases">
        <title>Sequencing the genomes of 1000 actinobacteria strains.</title>
        <authorList>
            <person name="Klenk H.-P."/>
        </authorList>
    </citation>
    <scope>NUCLEOTIDE SEQUENCE [LARGE SCALE GENOMIC DNA]</scope>
    <source>
        <strain evidence="6 7">DSM 15454</strain>
    </source>
</reference>
<evidence type="ECO:0000259" key="5">
    <source>
        <dbReference type="PROSITE" id="PS50931"/>
    </source>
</evidence>
<accession>A0ABS4W9Z3</accession>
<evidence type="ECO:0000256" key="1">
    <source>
        <dbReference type="ARBA" id="ARBA00009437"/>
    </source>
</evidence>
<dbReference type="InterPro" id="IPR005119">
    <property type="entry name" value="LysR_subst-bd"/>
</dbReference>
<dbReference type="InterPro" id="IPR036388">
    <property type="entry name" value="WH-like_DNA-bd_sf"/>
</dbReference>
<evidence type="ECO:0000313" key="6">
    <source>
        <dbReference type="EMBL" id="MBP2373021.1"/>
    </source>
</evidence>
<gene>
    <name evidence="6" type="ORF">JOF46_000933</name>
</gene>
<dbReference type="InterPro" id="IPR036390">
    <property type="entry name" value="WH_DNA-bd_sf"/>
</dbReference>
<sequence>MSKFFTLVQLRYFGTVARLENMTAAAAELNVTQSTLSSAIARLEDEFGASLFTRLSSKGLRLTPSGKRLLMGSQAFLEEADLLYQAVRDEGEALAGELVVGMYSPLAPFKAPVILQEFEAAHPHVKVSFHEGDQESLRQALLDGVCELALMYDQGIGAEFDRRVLERIPPHILVPAGHPRAATPQVPVSLLDFVDEPLILLDAKHTREYYLDMFSQLGIRPSIRHVVSGYETVRSYVARGHGYSLLNQRLSSDLTYAGGSVVPLEIIEDLPPIEMSLVRPIGAKPTRKSLAFEQVCIALYGEGSGANHSTSVRADRFS</sequence>
<comment type="caution">
    <text evidence="6">The sequence shown here is derived from an EMBL/GenBank/DDBJ whole genome shotgun (WGS) entry which is preliminary data.</text>
</comment>
<name>A0ABS4W9Z3_9MICC</name>
<dbReference type="InterPro" id="IPR000847">
    <property type="entry name" value="LysR_HTH_N"/>
</dbReference>
<organism evidence="6 7">
    <name type="scientific">Paeniglutamicibacter psychrophenolicus</name>
    <dbReference type="NCBI Taxonomy" id="257454"/>
    <lineage>
        <taxon>Bacteria</taxon>
        <taxon>Bacillati</taxon>
        <taxon>Actinomycetota</taxon>
        <taxon>Actinomycetes</taxon>
        <taxon>Micrococcales</taxon>
        <taxon>Micrococcaceae</taxon>
        <taxon>Paeniglutamicibacter</taxon>
    </lineage>
</organism>
<keyword evidence="7" id="KW-1185">Reference proteome</keyword>
<dbReference type="Pfam" id="PF03466">
    <property type="entry name" value="LysR_substrate"/>
    <property type="match status" value="1"/>
</dbReference>
<dbReference type="PRINTS" id="PR00039">
    <property type="entry name" value="HTHLYSR"/>
</dbReference>
<protein>
    <submittedName>
        <fullName evidence="6">DNA-binding transcriptional LysR family regulator</fullName>
    </submittedName>
</protein>
<dbReference type="SUPFAM" id="SSF46785">
    <property type="entry name" value="Winged helix' DNA-binding domain"/>
    <property type="match status" value="1"/>
</dbReference>
<keyword evidence="4" id="KW-0804">Transcription</keyword>
<dbReference type="SUPFAM" id="SSF53850">
    <property type="entry name" value="Periplasmic binding protein-like II"/>
    <property type="match status" value="1"/>
</dbReference>
<dbReference type="GO" id="GO:0003677">
    <property type="term" value="F:DNA binding"/>
    <property type="evidence" value="ECO:0007669"/>
    <property type="project" value="UniProtKB-KW"/>
</dbReference>
<dbReference type="Proteomes" id="UP000766570">
    <property type="component" value="Unassembled WGS sequence"/>
</dbReference>